<sequence length="490" mass="53426">MCNECSSGGADKFDESDAEAIAVLLLKDPKWRVRAVERIDLTSASWCDRRRSVHVKALESFLPSEFVSGRKRARLYVPIGSFPKGPLLDFSVSVAGAPAFLLPRNEHARIHVEYVKFLAAQAGITVRPSLESLLAAIFGFASNPWEVFLQSESNPSKGVINSLLCNYFKKNGLPGWNGGPVAVEVVETWASAVDAIQKLVRERAPENVLSAAENPLLALPHLEPHLLPNPQTVVDLLSELKDFLTAVWVKSASPTPDTSKGASNQLLDFYASSGNHWSAIAECTVPLLEPFMIKTSERRSLGLKSGHMASQKVSKQLVTFNDAYSNHVSVRVLDTNVEVVSPQATVLDEKRDPIDLTPDYKRATPELLSFYDADPHRPARIWLNLPLQASLPARVSRLVILTLTVTALVAFCFFVFNWLGVGGSQAMTGADIAVILVPSAIAASLLIVREVSTLSTEINKGWTLATGGVLMVLWFSTLIAYGLSAINWGK</sequence>
<dbReference type="RefSeq" id="WP_328960776.1">
    <property type="nucleotide sequence ID" value="NZ_CP108090.1"/>
</dbReference>
<feature type="transmembrane region" description="Helical" evidence="1">
    <location>
        <begin position="398"/>
        <end position="420"/>
    </location>
</feature>
<dbReference type="EMBL" id="CP108090">
    <property type="protein sequence ID" value="WUQ11271.1"/>
    <property type="molecule type" value="Genomic_DNA"/>
</dbReference>
<dbReference type="Proteomes" id="UP001432039">
    <property type="component" value="Chromosome"/>
</dbReference>
<accession>A0ABZ1T9C2</accession>
<evidence type="ECO:0000256" key="1">
    <source>
        <dbReference type="SAM" id="Phobius"/>
    </source>
</evidence>
<feature type="transmembrane region" description="Helical" evidence="1">
    <location>
        <begin position="461"/>
        <end position="483"/>
    </location>
</feature>
<protein>
    <submittedName>
        <fullName evidence="2">Uncharacterized protein</fullName>
    </submittedName>
</protein>
<keyword evidence="1" id="KW-1133">Transmembrane helix</keyword>
<proteinExistence type="predicted"/>
<keyword evidence="1" id="KW-0472">Membrane</keyword>
<feature type="transmembrane region" description="Helical" evidence="1">
    <location>
        <begin position="432"/>
        <end position="449"/>
    </location>
</feature>
<evidence type="ECO:0000313" key="3">
    <source>
        <dbReference type="Proteomes" id="UP001432039"/>
    </source>
</evidence>
<gene>
    <name evidence="2" type="ORF">OG517_07425</name>
</gene>
<name>A0ABZ1T9C2_STRVG</name>
<organism evidence="2 3">
    <name type="scientific">Streptomyces virginiae</name>
    <name type="common">Streptomyces cinnamonensis</name>
    <dbReference type="NCBI Taxonomy" id="1961"/>
    <lineage>
        <taxon>Bacteria</taxon>
        <taxon>Bacillati</taxon>
        <taxon>Actinomycetota</taxon>
        <taxon>Actinomycetes</taxon>
        <taxon>Kitasatosporales</taxon>
        <taxon>Streptomycetaceae</taxon>
        <taxon>Streptomyces</taxon>
    </lineage>
</organism>
<evidence type="ECO:0000313" key="2">
    <source>
        <dbReference type="EMBL" id="WUQ11271.1"/>
    </source>
</evidence>
<reference evidence="2" key="1">
    <citation type="submission" date="2022-10" db="EMBL/GenBank/DDBJ databases">
        <title>The complete genomes of actinobacterial strains from the NBC collection.</title>
        <authorList>
            <person name="Joergensen T.S."/>
            <person name="Alvarez Arevalo M."/>
            <person name="Sterndorff E.B."/>
            <person name="Faurdal D."/>
            <person name="Vuksanovic O."/>
            <person name="Mourched A.-S."/>
            <person name="Charusanti P."/>
            <person name="Shaw S."/>
            <person name="Blin K."/>
            <person name="Weber T."/>
        </authorList>
    </citation>
    <scope>NUCLEOTIDE SEQUENCE</scope>
    <source>
        <strain evidence="2">NBC_00248</strain>
    </source>
</reference>
<keyword evidence="1" id="KW-0812">Transmembrane</keyword>
<keyword evidence="3" id="KW-1185">Reference proteome</keyword>